<dbReference type="InterPro" id="IPR036388">
    <property type="entry name" value="WH-like_DNA-bd_sf"/>
</dbReference>
<dbReference type="Gene3D" id="1.10.10.10">
    <property type="entry name" value="Winged helix-like DNA-binding domain superfamily/Winged helix DNA-binding domain"/>
    <property type="match status" value="1"/>
</dbReference>
<dbReference type="EMBL" id="JACRTB010000029">
    <property type="protein sequence ID" value="MBC8577382.1"/>
    <property type="molecule type" value="Genomic_DNA"/>
</dbReference>
<dbReference type="InterPro" id="IPR013324">
    <property type="entry name" value="RNA_pol_sigma_r3/r4-like"/>
</dbReference>
<evidence type="ECO:0000256" key="2">
    <source>
        <dbReference type="ARBA" id="ARBA00023015"/>
    </source>
</evidence>
<dbReference type="PANTHER" id="PTHR43133">
    <property type="entry name" value="RNA POLYMERASE ECF-TYPE SIGMA FACTO"/>
    <property type="match status" value="1"/>
</dbReference>
<comment type="caution">
    <text evidence="7">The sequence shown here is derived from an EMBL/GenBank/DDBJ whole genome shotgun (WGS) entry which is preliminary data.</text>
</comment>
<evidence type="ECO:0000259" key="6">
    <source>
        <dbReference type="Pfam" id="PF04542"/>
    </source>
</evidence>
<dbReference type="Pfam" id="PF04542">
    <property type="entry name" value="Sigma70_r2"/>
    <property type="match status" value="1"/>
</dbReference>
<dbReference type="SUPFAM" id="SSF88946">
    <property type="entry name" value="Sigma2 domain of RNA polymerase sigma factors"/>
    <property type="match status" value="1"/>
</dbReference>
<dbReference type="NCBIfam" id="TIGR02937">
    <property type="entry name" value="sigma70-ECF"/>
    <property type="match status" value="1"/>
</dbReference>
<dbReference type="InterPro" id="IPR039425">
    <property type="entry name" value="RNA_pol_sigma-70-like"/>
</dbReference>
<keyword evidence="8" id="KW-1185">Reference proteome</keyword>
<dbReference type="InterPro" id="IPR013325">
    <property type="entry name" value="RNA_pol_sigma_r2"/>
</dbReference>
<keyword evidence="4" id="KW-0238">DNA-binding</keyword>
<dbReference type="RefSeq" id="WP_262400790.1">
    <property type="nucleotide sequence ID" value="NZ_JACRTB010000029.1"/>
</dbReference>
<protein>
    <submittedName>
        <fullName evidence="7">Sigma-70 family RNA polymerase sigma factor</fullName>
    </submittedName>
</protein>
<dbReference type="PANTHER" id="PTHR43133:SF8">
    <property type="entry name" value="RNA POLYMERASE SIGMA FACTOR HI_1459-RELATED"/>
    <property type="match status" value="1"/>
</dbReference>
<proteinExistence type="inferred from homology"/>
<dbReference type="SUPFAM" id="SSF88659">
    <property type="entry name" value="Sigma3 and sigma4 domains of RNA polymerase sigma factors"/>
    <property type="match status" value="1"/>
</dbReference>
<dbReference type="Proteomes" id="UP000658131">
    <property type="component" value="Unassembled WGS sequence"/>
</dbReference>
<organism evidence="7 8">
    <name type="scientific">Yanshouia hominis</name>
    <dbReference type="NCBI Taxonomy" id="2763673"/>
    <lineage>
        <taxon>Bacteria</taxon>
        <taxon>Bacillati</taxon>
        <taxon>Bacillota</taxon>
        <taxon>Clostridia</taxon>
        <taxon>Eubacteriales</taxon>
        <taxon>Oscillospiraceae</taxon>
        <taxon>Yanshouia</taxon>
    </lineage>
</organism>
<dbReference type="InterPro" id="IPR014284">
    <property type="entry name" value="RNA_pol_sigma-70_dom"/>
</dbReference>
<evidence type="ECO:0000256" key="3">
    <source>
        <dbReference type="ARBA" id="ARBA00023082"/>
    </source>
</evidence>
<keyword evidence="2" id="KW-0805">Transcription regulation</keyword>
<evidence type="ECO:0000256" key="4">
    <source>
        <dbReference type="ARBA" id="ARBA00023125"/>
    </source>
</evidence>
<gene>
    <name evidence="7" type="ORF">H8717_13325</name>
</gene>
<comment type="similarity">
    <text evidence="1">Belongs to the sigma-70 factor family. ECF subfamily.</text>
</comment>
<evidence type="ECO:0000256" key="1">
    <source>
        <dbReference type="ARBA" id="ARBA00010641"/>
    </source>
</evidence>
<keyword evidence="5" id="KW-0804">Transcription</keyword>
<evidence type="ECO:0000313" key="8">
    <source>
        <dbReference type="Proteomes" id="UP000658131"/>
    </source>
</evidence>
<feature type="domain" description="RNA polymerase sigma-70 region 2" evidence="6">
    <location>
        <begin position="17"/>
        <end position="79"/>
    </location>
</feature>
<evidence type="ECO:0000256" key="5">
    <source>
        <dbReference type="ARBA" id="ARBA00023163"/>
    </source>
</evidence>
<reference evidence="7 8" key="1">
    <citation type="submission" date="2020-08" db="EMBL/GenBank/DDBJ databases">
        <title>Genome public.</title>
        <authorList>
            <person name="Liu C."/>
            <person name="Sun Q."/>
        </authorList>
    </citation>
    <scope>NUCLEOTIDE SEQUENCE [LARGE SCALE GENOMIC DNA]</scope>
    <source>
        <strain evidence="7 8">BX1</strain>
    </source>
</reference>
<accession>A0ABR7NLU4</accession>
<sequence>MFGQISRPEAEFQKLCEDYYEKILRYSHHMLGNEAAARDCTQEVFLLACRKRELLAQHPNPGGFLFQSAKNLIKKQQREAFRQMALDTSLEELASDPSDPGAELWESLDRRIDAPLYLEAVLSRLDDEKRRLYALRYLDKKSMAEIAALLALREDALRMRYVRLRREIREIVEEIAEQNFV</sequence>
<name>A0ABR7NLU4_9FIRM</name>
<dbReference type="InterPro" id="IPR007627">
    <property type="entry name" value="RNA_pol_sigma70_r2"/>
</dbReference>
<dbReference type="Gene3D" id="1.10.1740.10">
    <property type="match status" value="1"/>
</dbReference>
<evidence type="ECO:0000313" key="7">
    <source>
        <dbReference type="EMBL" id="MBC8577382.1"/>
    </source>
</evidence>
<keyword evidence="3" id="KW-0731">Sigma factor</keyword>